<dbReference type="Pfam" id="PF01585">
    <property type="entry name" value="G-patch"/>
    <property type="match status" value="1"/>
</dbReference>
<dbReference type="RefSeq" id="XP_011504275.1">
    <property type="nucleotide sequence ID" value="XM_011505973.1"/>
</dbReference>
<evidence type="ECO:0000259" key="3">
    <source>
        <dbReference type="PROSITE" id="PS50006"/>
    </source>
</evidence>
<dbReference type="PROSITE" id="PS50174">
    <property type="entry name" value="G_PATCH"/>
    <property type="match status" value="1"/>
</dbReference>
<dbReference type="CDD" id="cd22686">
    <property type="entry name" value="FHA_AGGF1"/>
    <property type="match status" value="1"/>
</dbReference>
<dbReference type="Pfam" id="PF17780">
    <property type="entry name" value="OCRE"/>
    <property type="match status" value="1"/>
</dbReference>
<dbReference type="AlphaFoldDB" id="A0AAJ6YTW8"/>
<dbReference type="PANTHER" id="PTHR23106">
    <property type="entry name" value="ANGIOGENIC FACTOR WITH G PATCH AND FHA DOMAINS 1"/>
    <property type="match status" value="1"/>
</dbReference>
<evidence type="ECO:0000259" key="4">
    <source>
        <dbReference type="PROSITE" id="PS50174"/>
    </source>
</evidence>
<feature type="coiled-coil region" evidence="1">
    <location>
        <begin position="35"/>
        <end position="62"/>
    </location>
</feature>
<dbReference type="GO" id="GO:0003676">
    <property type="term" value="F:nucleic acid binding"/>
    <property type="evidence" value="ECO:0007669"/>
    <property type="project" value="InterPro"/>
</dbReference>
<keyword evidence="1" id="KW-0175">Coiled coil</keyword>
<dbReference type="Proteomes" id="UP000695007">
    <property type="component" value="Unplaced"/>
</dbReference>
<dbReference type="SMART" id="SM00443">
    <property type="entry name" value="G_patch"/>
    <property type="match status" value="1"/>
</dbReference>
<feature type="domain" description="FHA" evidence="3">
    <location>
        <begin position="276"/>
        <end position="327"/>
    </location>
</feature>
<dbReference type="SUPFAM" id="SSF49879">
    <property type="entry name" value="SMAD/FHA domain"/>
    <property type="match status" value="1"/>
</dbReference>
<reference evidence="6" key="1">
    <citation type="submission" date="2025-08" db="UniProtKB">
        <authorList>
            <consortium name="RefSeq"/>
        </authorList>
    </citation>
    <scope>IDENTIFICATION</scope>
</reference>
<dbReference type="PANTHER" id="PTHR23106:SF24">
    <property type="entry name" value="ANGIOGENIC FACTOR WITH G PATCH AND FHA DOMAINS 1"/>
    <property type="match status" value="1"/>
</dbReference>
<feature type="region of interest" description="Disordered" evidence="2">
    <location>
        <begin position="195"/>
        <end position="243"/>
    </location>
</feature>
<evidence type="ECO:0000313" key="5">
    <source>
        <dbReference type="Proteomes" id="UP000695007"/>
    </source>
</evidence>
<gene>
    <name evidence="6" type="primary">LOC105367315</name>
</gene>
<sequence>MKVNERIVNCACNENIEKKNFTDELVDFPHIIEYIQELQEQLKLQQEDITELKNKLTNYENQITPEKSFKDNETQSNWLELEENSLVQEWVINNDKQMSIADQVTQSAELAMLQTGFVYEQTTGLYYHYNSGYYYDSKSGLYYNGNTGTYYYYDKENKSYKFHSQIQNDSDVLCYIKDTINENKKEEAKMKKVKLMQEGNQSNADKSKEGECSDNEDIETLSSKEDTRSSSGSNSDTENDEGLSKVYPPCMRIIVKETNLSNLKVGSLFIVTCTGGTLGREGDHSVLISDINISKYHAKVQYNTKKKVYEIIDLGSRNGTFLNGKRLSAAKQESNETEIVHGSILQVGCTKLLCHIHTGHKTCGHCEPGLLLSDAVTDESISTKTQHRLELKRLKSKFGIDHNNESTCRLALGYQDRAQLRREELGSISNEEILQVDCTKLLCHIHTGHKTCGHCEPGLLLSDAVTDESVPMKTQHRLELKRLKSKFGIEQYNNESAYRLALGYQDRAQLRREQLGSTSDHFKTQQSSLDKHISKDNMGFKMLLKMGWTEGHSLGKSGNGVIEPITLAPVFNKAGFGSKGQTCTAQKDSNIEKKENMQQTEQCINEMKN</sequence>
<dbReference type="SMART" id="SM00240">
    <property type="entry name" value="FHA"/>
    <property type="match status" value="1"/>
</dbReference>
<dbReference type="InterPro" id="IPR053027">
    <property type="entry name" value="AGGF1"/>
</dbReference>
<dbReference type="GeneID" id="105367315"/>
<dbReference type="PROSITE" id="PS50006">
    <property type="entry name" value="FHA_DOMAIN"/>
    <property type="match status" value="1"/>
</dbReference>
<feature type="domain" description="G-patch" evidence="4">
    <location>
        <begin position="535"/>
        <end position="581"/>
    </location>
</feature>
<dbReference type="Gene3D" id="2.60.200.20">
    <property type="match status" value="1"/>
</dbReference>
<organism evidence="5 6">
    <name type="scientific">Ceratosolen solmsi marchali</name>
    <dbReference type="NCBI Taxonomy" id="326594"/>
    <lineage>
        <taxon>Eukaryota</taxon>
        <taxon>Metazoa</taxon>
        <taxon>Ecdysozoa</taxon>
        <taxon>Arthropoda</taxon>
        <taxon>Hexapoda</taxon>
        <taxon>Insecta</taxon>
        <taxon>Pterygota</taxon>
        <taxon>Neoptera</taxon>
        <taxon>Endopterygota</taxon>
        <taxon>Hymenoptera</taxon>
        <taxon>Apocrita</taxon>
        <taxon>Proctotrupomorpha</taxon>
        <taxon>Chalcidoidea</taxon>
        <taxon>Agaonidae</taxon>
        <taxon>Agaoninae</taxon>
        <taxon>Ceratosolen</taxon>
    </lineage>
</organism>
<name>A0AAJ6YTW8_9HYME</name>
<evidence type="ECO:0000256" key="2">
    <source>
        <dbReference type="SAM" id="MobiDB-lite"/>
    </source>
</evidence>
<accession>A0AAJ6YTW8</accession>
<protein>
    <submittedName>
        <fullName evidence="6">Angiogenic factor with G patch and FHA domains 1-like</fullName>
    </submittedName>
</protein>
<evidence type="ECO:0000256" key="1">
    <source>
        <dbReference type="SAM" id="Coils"/>
    </source>
</evidence>
<dbReference type="Pfam" id="PF00498">
    <property type="entry name" value="FHA"/>
    <property type="match status" value="1"/>
</dbReference>
<dbReference type="InterPro" id="IPR041591">
    <property type="entry name" value="OCRE"/>
</dbReference>
<dbReference type="InterPro" id="IPR000253">
    <property type="entry name" value="FHA_dom"/>
</dbReference>
<evidence type="ECO:0000313" key="6">
    <source>
        <dbReference type="RefSeq" id="XP_011504275.1"/>
    </source>
</evidence>
<dbReference type="KEGG" id="csol:105367315"/>
<dbReference type="InterPro" id="IPR000467">
    <property type="entry name" value="G_patch_dom"/>
</dbReference>
<proteinExistence type="predicted"/>
<dbReference type="InterPro" id="IPR008984">
    <property type="entry name" value="SMAD_FHA_dom_sf"/>
</dbReference>
<keyword evidence="5" id="KW-1185">Reference proteome</keyword>